<dbReference type="SMART" id="SM00220">
    <property type="entry name" value="S_TKc"/>
    <property type="match status" value="1"/>
</dbReference>
<comment type="catalytic activity">
    <reaction evidence="18 19">
        <text>L-seryl-[protein] + ATP = O-phospho-L-seryl-[protein] + ADP + H(+)</text>
        <dbReference type="Rhea" id="RHEA:17989"/>
        <dbReference type="Rhea" id="RHEA-COMP:9863"/>
        <dbReference type="Rhea" id="RHEA-COMP:11604"/>
        <dbReference type="ChEBI" id="CHEBI:15378"/>
        <dbReference type="ChEBI" id="CHEBI:29999"/>
        <dbReference type="ChEBI" id="CHEBI:30616"/>
        <dbReference type="ChEBI" id="CHEBI:83421"/>
        <dbReference type="ChEBI" id="CHEBI:456216"/>
        <dbReference type="EC" id="2.7.11.1"/>
    </reaction>
</comment>
<proteinExistence type="inferred from homology"/>
<dbReference type="InterPro" id="IPR000742">
    <property type="entry name" value="EGF"/>
</dbReference>
<keyword evidence="11 19" id="KW-0067">ATP-binding</keyword>
<feature type="binding site" evidence="21">
    <location>
        <position position="498"/>
    </location>
    <ligand>
        <name>ATP</name>
        <dbReference type="ChEBI" id="CHEBI:30616"/>
    </ligand>
</feature>
<dbReference type="Pfam" id="PF00954">
    <property type="entry name" value="S_locus_glycop"/>
    <property type="match status" value="1"/>
</dbReference>
<keyword evidence="10 19" id="KW-0418">Kinase</keyword>
<dbReference type="FunFam" id="1.10.510.10:FF:000240">
    <property type="entry name" value="Lectin-domain containing receptor kinase A4.3"/>
    <property type="match status" value="1"/>
</dbReference>
<dbReference type="FunFam" id="2.90.10.10:FF:000005">
    <property type="entry name" value="G-type lectin S-receptor-like serine/threonine-protein kinase"/>
    <property type="match status" value="1"/>
</dbReference>
<dbReference type="PROSITE" id="PS50948">
    <property type="entry name" value="PAN"/>
    <property type="match status" value="1"/>
</dbReference>
<dbReference type="InterPro" id="IPR001245">
    <property type="entry name" value="Ser-Thr/Tyr_kinase_cat_dom"/>
</dbReference>
<evidence type="ECO:0000259" key="27">
    <source>
        <dbReference type="PROSITE" id="PS50948"/>
    </source>
</evidence>
<evidence type="ECO:0000256" key="7">
    <source>
        <dbReference type="ARBA" id="ARBA00022692"/>
    </source>
</evidence>
<evidence type="ECO:0000256" key="3">
    <source>
        <dbReference type="ARBA" id="ARBA00010217"/>
    </source>
</evidence>
<evidence type="ECO:0000256" key="20">
    <source>
        <dbReference type="PROSITE-ProRule" id="PRU00076"/>
    </source>
</evidence>
<evidence type="ECO:0000313" key="28">
    <source>
        <dbReference type="EMBL" id="PQQ01760.1"/>
    </source>
</evidence>
<keyword evidence="14" id="KW-1015">Disulfide bond</keyword>
<dbReference type="GO" id="GO:0106310">
    <property type="term" value="F:protein serine kinase activity"/>
    <property type="evidence" value="ECO:0007669"/>
    <property type="project" value="RHEA"/>
</dbReference>
<dbReference type="InterPro" id="IPR024171">
    <property type="entry name" value="SRK-like_kinase"/>
</dbReference>
<evidence type="ECO:0000256" key="2">
    <source>
        <dbReference type="ARBA" id="ARBA00008536"/>
    </source>
</evidence>
<evidence type="ECO:0000256" key="4">
    <source>
        <dbReference type="ARBA" id="ARBA00022475"/>
    </source>
</evidence>
<protein>
    <recommendedName>
        <fullName evidence="19">Receptor-like serine/threonine-protein kinase</fullName>
        <ecNumber evidence="19">2.7.11.1</ecNumber>
    </recommendedName>
</protein>
<comment type="similarity">
    <text evidence="2">In the N-terminal section; belongs to the leguminous lectin family.</text>
</comment>
<dbReference type="InterPro" id="IPR017441">
    <property type="entry name" value="Protein_kinase_ATP_BS"/>
</dbReference>
<dbReference type="EMBL" id="PJQY01001531">
    <property type="protein sequence ID" value="PQQ01760.1"/>
    <property type="molecule type" value="Genomic_DNA"/>
</dbReference>
<feature type="domain" description="Bulb-type lectin" evidence="26">
    <location>
        <begin position="24"/>
        <end position="150"/>
    </location>
</feature>
<dbReference type="InterPro" id="IPR000719">
    <property type="entry name" value="Prot_kinase_dom"/>
</dbReference>
<feature type="domain" description="Apple" evidence="27">
    <location>
        <begin position="303"/>
        <end position="384"/>
    </location>
</feature>
<evidence type="ECO:0000256" key="19">
    <source>
        <dbReference type="PIRNR" id="PIRNR000641"/>
    </source>
</evidence>
<comment type="caution">
    <text evidence="20">Lacks conserved residue(s) required for the propagation of feature annotation.</text>
</comment>
<evidence type="ECO:0000256" key="23">
    <source>
        <dbReference type="SAM" id="SignalP"/>
    </source>
</evidence>
<dbReference type="Proteomes" id="UP000250321">
    <property type="component" value="Unassembled WGS sequence"/>
</dbReference>
<feature type="chain" id="PRO_5016396694" description="Receptor-like serine/threonine-protein kinase" evidence="23">
    <location>
        <begin position="24"/>
        <end position="758"/>
    </location>
</feature>
<dbReference type="AlphaFoldDB" id="A0A314Y818"/>
<dbReference type="PIRSF" id="PIRSF000641">
    <property type="entry name" value="SRK"/>
    <property type="match status" value="1"/>
</dbReference>
<evidence type="ECO:0000259" key="26">
    <source>
        <dbReference type="PROSITE" id="PS50927"/>
    </source>
</evidence>
<dbReference type="InterPro" id="IPR011009">
    <property type="entry name" value="Kinase-like_dom_sf"/>
</dbReference>
<comment type="subcellular location">
    <subcellularLocation>
        <location evidence="1">Cell membrane</location>
        <topology evidence="1">Single-pass type I membrane protein</topology>
    </subcellularLocation>
</comment>
<dbReference type="PANTHER" id="PTHR27002">
    <property type="entry name" value="RECEPTOR-LIKE SERINE/THREONINE-PROTEIN KINASE SD1-8"/>
    <property type="match status" value="1"/>
</dbReference>
<dbReference type="Pfam" id="PF01453">
    <property type="entry name" value="B_lectin"/>
    <property type="match status" value="1"/>
</dbReference>
<feature type="domain" description="Protein kinase" evidence="24">
    <location>
        <begin position="470"/>
        <end position="721"/>
    </location>
</feature>
<dbReference type="CDD" id="cd00054">
    <property type="entry name" value="EGF_CA"/>
    <property type="match status" value="1"/>
</dbReference>
<evidence type="ECO:0000256" key="9">
    <source>
        <dbReference type="ARBA" id="ARBA00022741"/>
    </source>
</evidence>
<keyword evidence="9 19" id="KW-0547">Nucleotide-binding</keyword>
<feature type="signal peptide" evidence="23">
    <location>
        <begin position="1"/>
        <end position="23"/>
    </location>
</feature>
<comment type="similarity">
    <text evidence="19">Belongs to the protein kinase superfamily. Ser/Thr protein kinase family.</text>
</comment>
<dbReference type="PANTHER" id="PTHR27002:SF981">
    <property type="entry name" value="NON-SPECIFIC SERINE_THREONINE PROTEIN KINASE"/>
    <property type="match status" value="1"/>
</dbReference>
<dbReference type="GO" id="GO:0004674">
    <property type="term" value="F:protein serine/threonine kinase activity"/>
    <property type="evidence" value="ECO:0007669"/>
    <property type="project" value="UniProtKB-KW"/>
</dbReference>
<dbReference type="GO" id="GO:0002229">
    <property type="term" value="P:defense response to oomycetes"/>
    <property type="evidence" value="ECO:0007669"/>
    <property type="project" value="UniProtKB-ARBA"/>
</dbReference>
<sequence length="758" mass="83448">MQFVKGLLNALVLQLLLLQLCSSLDTISFDQSIRDGDFLVSKNETFVLGFFTPGTSSNRYVGIWYKFSENMVFWVANRDNPLNDTSGVLSINTDGNLILAHGNSSRGLPLWSTNVSVSSSGNNNIVAQLLDSGNFVLVQQDNQNVLWQSSDHPTNALLSSMKLGLDKKSGINRFLTSWNSNNDPGTGNCSLRMDTNGSPQLILYKNQAKWWRSGQWNGIQWGGIPAESGNNGQQHQWVTLWSAPLDACDSYGKCGQFGDCNPYTNSGFNCTCYPGYEPNSPQDWDLRDGTGGCKRPQGSPSMCRNGEGFVKMENVKVPDTSTIKLDRSLSLEACGEECLRNCSCLAYASADVRNGGSGCMAWFGDLMDTKQFTEGGQDLYIRADALVLAQYTKKSGGGFSAKDRRLAIILGVSIAVTSLLIVAALCWFRKRSRKGIGGQPELLNDAIAGSRSHEDLLKKMSTIVAATDYFSSANLLGHGGFGMVYKGCLADGQEIAVKRLSRNSGQGVEEFKNEVMLIAKLQHRNLVRLLGCCIDKEERMLIYEYMPNRSLDLCIFDKSRRSLLDWRKRDLKASNVLLDASMNPKISDFGMARMFGDDQIEANTNRVVGTYGYMSPEYAMDGLYSTKSDVFSFGVLALEIISGRKNNLHFENSSLNLVGQIWDLWIEGKALDTVDPSLSRSYSTHEVMRCIQIGLLCVQEYATDRPTMLDVVFMLGNETSLPSPKKAAFSFKTSGQDSSTSRGASSVNDVTVTVIEAR</sequence>
<evidence type="ECO:0000256" key="21">
    <source>
        <dbReference type="PROSITE-ProRule" id="PRU10141"/>
    </source>
</evidence>
<comment type="similarity">
    <text evidence="3">In the C-terminal section; belongs to the protein kinase superfamily. Ser/Thr protein kinase family.</text>
</comment>
<name>A0A314Y818_PRUYE</name>
<dbReference type="Pfam" id="PF07714">
    <property type="entry name" value="PK_Tyr_Ser-Thr"/>
    <property type="match status" value="2"/>
</dbReference>
<dbReference type="SUPFAM" id="SSF51110">
    <property type="entry name" value="alpha-D-mannose-specific plant lectins"/>
    <property type="match status" value="1"/>
</dbReference>
<dbReference type="InterPro" id="IPR000858">
    <property type="entry name" value="S_locus_glycoprot_dom"/>
</dbReference>
<comment type="catalytic activity">
    <reaction evidence="17 19">
        <text>L-threonyl-[protein] + ATP = O-phospho-L-threonyl-[protein] + ADP + H(+)</text>
        <dbReference type="Rhea" id="RHEA:46608"/>
        <dbReference type="Rhea" id="RHEA-COMP:11060"/>
        <dbReference type="Rhea" id="RHEA-COMP:11605"/>
        <dbReference type="ChEBI" id="CHEBI:15378"/>
        <dbReference type="ChEBI" id="CHEBI:30013"/>
        <dbReference type="ChEBI" id="CHEBI:30616"/>
        <dbReference type="ChEBI" id="CHEBI:61977"/>
        <dbReference type="ChEBI" id="CHEBI:456216"/>
        <dbReference type="EC" id="2.7.11.1"/>
    </reaction>
</comment>
<feature type="domain" description="EGF-like" evidence="25">
    <location>
        <begin position="244"/>
        <end position="282"/>
    </location>
</feature>
<evidence type="ECO:0000256" key="14">
    <source>
        <dbReference type="ARBA" id="ARBA00023157"/>
    </source>
</evidence>
<keyword evidence="4" id="KW-1003">Cell membrane</keyword>
<dbReference type="PROSITE" id="PS50026">
    <property type="entry name" value="EGF_3"/>
    <property type="match status" value="1"/>
</dbReference>
<dbReference type="Pfam" id="PF11883">
    <property type="entry name" value="DUF3403"/>
    <property type="match status" value="1"/>
</dbReference>
<evidence type="ECO:0000256" key="12">
    <source>
        <dbReference type="ARBA" id="ARBA00022989"/>
    </source>
</evidence>
<organism evidence="28 29">
    <name type="scientific">Prunus yedoensis var. nudiflora</name>
    <dbReference type="NCBI Taxonomy" id="2094558"/>
    <lineage>
        <taxon>Eukaryota</taxon>
        <taxon>Viridiplantae</taxon>
        <taxon>Streptophyta</taxon>
        <taxon>Embryophyta</taxon>
        <taxon>Tracheophyta</taxon>
        <taxon>Spermatophyta</taxon>
        <taxon>Magnoliopsida</taxon>
        <taxon>eudicotyledons</taxon>
        <taxon>Gunneridae</taxon>
        <taxon>Pentapetalae</taxon>
        <taxon>rosids</taxon>
        <taxon>fabids</taxon>
        <taxon>Rosales</taxon>
        <taxon>Rosaceae</taxon>
        <taxon>Amygdaloideae</taxon>
        <taxon>Amygdaleae</taxon>
        <taxon>Prunus</taxon>
    </lineage>
</organism>
<dbReference type="GO" id="GO:0005886">
    <property type="term" value="C:plasma membrane"/>
    <property type="evidence" value="ECO:0007669"/>
    <property type="project" value="UniProtKB-SubCell"/>
</dbReference>
<dbReference type="FunFam" id="3.30.200.20:FF:000195">
    <property type="entry name" value="G-type lectin S-receptor-like serine/threonine-protein kinase"/>
    <property type="match status" value="1"/>
</dbReference>
<evidence type="ECO:0000256" key="16">
    <source>
        <dbReference type="ARBA" id="ARBA00023180"/>
    </source>
</evidence>
<keyword evidence="7 22" id="KW-0812">Transmembrane</keyword>
<dbReference type="InterPro" id="IPR021820">
    <property type="entry name" value="S-locus_recpt_kinase_C"/>
</dbReference>
<evidence type="ECO:0000256" key="13">
    <source>
        <dbReference type="ARBA" id="ARBA00023136"/>
    </source>
</evidence>
<keyword evidence="28" id="KW-0430">Lectin</keyword>
<evidence type="ECO:0000256" key="15">
    <source>
        <dbReference type="ARBA" id="ARBA00023170"/>
    </source>
</evidence>
<keyword evidence="12 22" id="KW-1133">Transmembrane helix</keyword>
<comment type="caution">
    <text evidence="28">The sequence shown here is derived from an EMBL/GenBank/DDBJ whole genome shotgun (WGS) entry which is preliminary data.</text>
</comment>
<keyword evidence="6 19" id="KW-0808">Transferase</keyword>
<dbReference type="PROSITE" id="PS50011">
    <property type="entry name" value="PROTEIN_KINASE_DOM"/>
    <property type="match status" value="1"/>
</dbReference>
<evidence type="ECO:0000256" key="18">
    <source>
        <dbReference type="ARBA" id="ARBA00048679"/>
    </source>
</evidence>
<dbReference type="Gene3D" id="3.30.200.20">
    <property type="entry name" value="Phosphorylase Kinase, domain 1"/>
    <property type="match status" value="1"/>
</dbReference>
<evidence type="ECO:0000256" key="5">
    <source>
        <dbReference type="ARBA" id="ARBA00022527"/>
    </source>
</evidence>
<evidence type="ECO:0000259" key="25">
    <source>
        <dbReference type="PROSITE" id="PS50026"/>
    </source>
</evidence>
<dbReference type="OrthoDB" id="1933550at2759"/>
<dbReference type="SMART" id="SM00108">
    <property type="entry name" value="B_lectin"/>
    <property type="match status" value="1"/>
</dbReference>
<keyword evidence="5 19" id="KW-0723">Serine/threonine-protein kinase</keyword>
<dbReference type="GO" id="GO:0030246">
    <property type="term" value="F:carbohydrate binding"/>
    <property type="evidence" value="ECO:0007669"/>
    <property type="project" value="UniProtKB-KW"/>
</dbReference>
<evidence type="ECO:0000313" key="29">
    <source>
        <dbReference type="Proteomes" id="UP000250321"/>
    </source>
</evidence>
<keyword evidence="29" id="KW-1185">Reference proteome</keyword>
<dbReference type="CDD" id="cd00028">
    <property type="entry name" value="B_lectin"/>
    <property type="match status" value="1"/>
</dbReference>
<gene>
    <name evidence="28" type="ORF">Pyn_15606</name>
</gene>
<keyword evidence="13 22" id="KW-0472">Membrane</keyword>
<dbReference type="Pfam" id="PF08276">
    <property type="entry name" value="PAN_2"/>
    <property type="match status" value="1"/>
</dbReference>
<accession>A0A314Y818</accession>
<dbReference type="GO" id="GO:0005524">
    <property type="term" value="F:ATP binding"/>
    <property type="evidence" value="ECO:0007669"/>
    <property type="project" value="UniProtKB-UniRule"/>
</dbReference>
<feature type="transmembrane region" description="Helical" evidence="22">
    <location>
        <begin position="406"/>
        <end position="428"/>
    </location>
</feature>
<dbReference type="EC" id="2.7.11.1" evidence="19"/>
<dbReference type="SUPFAM" id="SSF56112">
    <property type="entry name" value="Protein kinase-like (PK-like)"/>
    <property type="match status" value="1"/>
</dbReference>
<evidence type="ECO:0000256" key="6">
    <source>
        <dbReference type="ARBA" id="ARBA00022679"/>
    </source>
</evidence>
<dbReference type="PROSITE" id="PS50927">
    <property type="entry name" value="BULB_LECTIN"/>
    <property type="match status" value="1"/>
</dbReference>
<dbReference type="SMART" id="SM00473">
    <property type="entry name" value="PAN_AP"/>
    <property type="match status" value="1"/>
</dbReference>
<evidence type="ECO:0000256" key="11">
    <source>
        <dbReference type="ARBA" id="ARBA00022840"/>
    </source>
</evidence>
<reference evidence="28 29" key="1">
    <citation type="submission" date="2018-02" db="EMBL/GenBank/DDBJ databases">
        <title>Draft genome of wild Prunus yedoensis var. nudiflora.</title>
        <authorList>
            <person name="Baek S."/>
            <person name="Kim J.-H."/>
            <person name="Choi K."/>
            <person name="Kim G.-B."/>
            <person name="Cho A."/>
            <person name="Jang H."/>
            <person name="Shin C.-H."/>
            <person name="Yu H.-J."/>
            <person name="Mun J.-H."/>
        </authorList>
    </citation>
    <scope>NUCLEOTIDE SEQUENCE [LARGE SCALE GENOMIC DNA]</scope>
    <source>
        <strain evidence="29">cv. Jeju island</strain>
        <tissue evidence="28">Leaf</tissue>
    </source>
</reference>
<keyword evidence="16" id="KW-0325">Glycoprotein</keyword>
<evidence type="ECO:0000256" key="8">
    <source>
        <dbReference type="ARBA" id="ARBA00022729"/>
    </source>
</evidence>
<dbReference type="Gene3D" id="2.90.10.10">
    <property type="entry name" value="Bulb-type lectin domain"/>
    <property type="match status" value="1"/>
</dbReference>
<dbReference type="InterPro" id="IPR001480">
    <property type="entry name" value="Bulb-type_lectin_dom"/>
</dbReference>
<dbReference type="InterPro" id="IPR036426">
    <property type="entry name" value="Bulb-type_lectin_dom_sf"/>
</dbReference>
<dbReference type="Gene3D" id="1.10.510.10">
    <property type="entry name" value="Transferase(Phosphotransferase) domain 1"/>
    <property type="match status" value="1"/>
</dbReference>
<keyword evidence="8 23" id="KW-0732">Signal</keyword>
<dbReference type="PROSITE" id="PS00107">
    <property type="entry name" value="PROTEIN_KINASE_ATP"/>
    <property type="match status" value="1"/>
</dbReference>
<dbReference type="CDD" id="cd01098">
    <property type="entry name" value="PAN_AP_plant"/>
    <property type="match status" value="1"/>
</dbReference>
<evidence type="ECO:0000256" key="17">
    <source>
        <dbReference type="ARBA" id="ARBA00047899"/>
    </source>
</evidence>
<dbReference type="GO" id="GO:0048544">
    <property type="term" value="P:recognition of pollen"/>
    <property type="evidence" value="ECO:0007669"/>
    <property type="project" value="InterPro"/>
</dbReference>
<keyword evidence="15 28" id="KW-0675">Receptor</keyword>
<evidence type="ECO:0000256" key="1">
    <source>
        <dbReference type="ARBA" id="ARBA00004251"/>
    </source>
</evidence>
<dbReference type="InterPro" id="IPR003609">
    <property type="entry name" value="Pan_app"/>
</dbReference>
<evidence type="ECO:0000259" key="24">
    <source>
        <dbReference type="PROSITE" id="PS50011"/>
    </source>
</evidence>
<evidence type="ECO:0000256" key="22">
    <source>
        <dbReference type="SAM" id="Phobius"/>
    </source>
</evidence>
<evidence type="ECO:0000256" key="10">
    <source>
        <dbReference type="ARBA" id="ARBA00022777"/>
    </source>
</evidence>
<keyword evidence="20" id="KW-0245">EGF-like domain</keyword>